<accession>A0A3N1D639</accession>
<dbReference type="Proteomes" id="UP000272400">
    <property type="component" value="Unassembled WGS sequence"/>
</dbReference>
<organism evidence="1 2">
    <name type="scientific">Actinocorallia herbida</name>
    <dbReference type="NCBI Taxonomy" id="58109"/>
    <lineage>
        <taxon>Bacteria</taxon>
        <taxon>Bacillati</taxon>
        <taxon>Actinomycetota</taxon>
        <taxon>Actinomycetes</taxon>
        <taxon>Streptosporangiales</taxon>
        <taxon>Thermomonosporaceae</taxon>
        <taxon>Actinocorallia</taxon>
    </lineage>
</organism>
<gene>
    <name evidence="1" type="ORF">EDD29_6681</name>
</gene>
<dbReference type="EMBL" id="RJKE01000001">
    <property type="protein sequence ID" value="ROO88994.1"/>
    <property type="molecule type" value="Genomic_DNA"/>
</dbReference>
<keyword evidence="2" id="KW-1185">Reference proteome</keyword>
<evidence type="ECO:0000313" key="2">
    <source>
        <dbReference type="Proteomes" id="UP000272400"/>
    </source>
</evidence>
<dbReference type="AlphaFoldDB" id="A0A3N1D639"/>
<comment type="caution">
    <text evidence="1">The sequence shown here is derived from an EMBL/GenBank/DDBJ whole genome shotgun (WGS) entry which is preliminary data.</text>
</comment>
<evidence type="ECO:0000313" key="1">
    <source>
        <dbReference type="EMBL" id="ROO88994.1"/>
    </source>
</evidence>
<dbReference type="RefSeq" id="WP_148086173.1">
    <property type="nucleotide sequence ID" value="NZ_RJKE01000001.1"/>
</dbReference>
<name>A0A3N1D639_9ACTN</name>
<protein>
    <submittedName>
        <fullName evidence="1">Uncharacterized protein</fullName>
    </submittedName>
</protein>
<proteinExistence type="predicted"/>
<sequence length="174" mass="18462">MRRGLVVTGVGLAAALAAGVGAHWFEGVPLVRACEVLTGDFAAGVLGPSVLSNDDMGRRSTECQYMSTPAGGSVNLQAERFKKTKKESGTERARRNALRHHGKPYPGLGREAYLAIFRLPAPPGTDPELRTGMGQLVIIVDDVVVRAGVGGRSVKDIRAASDHLARAYLDRLDG</sequence>
<reference evidence="1 2" key="1">
    <citation type="submission" date="2018-11" db="EMBL/GenBank/DDBJ databases">
        <title>Sequencing the genomes of 1000 actinobacteria strains.</title>
        <authorList>
            <person name="Klenk H.-P."/>
        </authorList>
    </citation>
    <scope>NUCLEOTIDE SEQUENCE [LARGE SCALE GENOMIC DNA]</scope>
    <source>
        <strain evidence="1 2">DSM 44254</strain>
    </source>
</reference>